<protein>
    <recommendedName>
        <fullName evidence="3">DUF1684 domain-containing protein</fullName>
    </recommendedName>
</protein>
<dbReference type="RefSeq" id="WP_015400669.1">
    <property type="nucleotide sequence ID" value="NC_020302.1"/>
</dbReference>
<dbReference type="KEGG" id="chn:A605_06220"/>
<dbReference type="HOGENOM" id="CLU_093051_0_0_11"/>
<gene>
    <name evidence="1" type="ORF">A605_06220</name>
</gene>
<reference evidence="1 2" key="1">
    <citation type="journal article" date="2012" name="Stand. Genomic Sci.">
        <title>Genome sequence of the halotolerant bacterium Corynebacterium halotolerans type strain YIM 70093(T) (= DSM 44683(T)).</title>
        <authorList>
            <person name="Ruckert C."/>
            <person name="Albersmeier A."/>
            <person name="Al-Dilaimi A."/>
            <person name="Niehaus K."/>
            <person name="Szczepanowski R."/>
            <person name="Kalinowski J."/>
        </authorList>
    </citation>
    <scope>NUCLEOTIDE SEQUENCE [LARGE SCALE GENOMIC DNA]</scope>
    <source>
        <strain evidence="1">YIM 70093</strain>
    </source>
</reference>
<accession>M1NXM2</accession>
<dbReference type="eggNOG" id="COG3358">
    <property type="taxonomic scope" value="Bacteria"/>
</dbReference>
<dbReference type="Pfam" id="PF07920">
    <property type="entry name" value="DUF1684"/>
    <property type="match status" value="1"/>
</dbReference>
<sequence length="275" mass="29501">MATENTESAESTGFAAEWESWHATHEKGVGAPFGPLSPVGMAWLDETPVRVNGAPGRWSWRDGRVVLELAVGENPVLDGRELNPRGGDTTVSLPEVTAVGYLIGDGDHRIEVALRGSRPIVRPRHPRNPSVTGYRGTPAYPADPAWAVTATYRPFDHPRPITLGSVLDGLEHEQFRAAGTLVLELAGTNHELTVLATGDPTTVQLLFTDATSGATTWRDARTLSVDVSGPVIVDFNRAVNLPCAYTDHATCPLPPAGNHLDVEVTAGEIIPNERK</sequence>
<dbReference type="InterPro" id="IPR012467">
    <property type="entry name" value="DUF1684"/>
</dbReference>
<dbReference type="PANTHER" id="PTHR41913">
    <property type="entry name" value="DUF1684 DOMAIN-CONTAINING PROTEIN"/>
    <property type="match status" value="1"/>
</dbReference>
<dbReference type="EMBL" id="CP003697">
    <property type="protein sequence ID" value="AGF72250.1"/>
    <property type="molecule type" value="Genomic_DNA"/>
</dbReference>
<dbReference type="PANTHER" id="PTHR41913:SF1">
    <property type="entry name" value="DUF1684 DOMAIN-CONTAINING PROTEIN"/>
    <property type="match status" value="1"/>
</dbReference>
<name>M1NXM2_9CORY</name>
<dbReference type="AlphaFoldDB" id="M1NXM2"/>
<evidence type="ECO:0000313" key="2">
    <source>
        <dbReference type="Proteomes" id="UP000011723"/>
    </source>
</evidence>
<keyword evidence="2" id="KW-1185">Reference proteome</keyword>
<dbReference type="STRING" id="1121362.A605_06220"/>
<evidence type="ECO:0000313" key="1">
    <source>
        <dbReference type="EMBL" id="AGF72250.1"/>
    </source>
</evidence>
<organism evidence="1 2">
    <name type="scientific">Corynebacterium halotolerans YIM 70093 = DSM 44683</name>
    <dbReference type="NCBI Taxonomy" id="1121362"/>
    <lineage>
        <taxon>Bacteria</taxon>
        <taxon>Bacillati</taxon>
        <taxon>Actinomycetota</taxon>
        <taxon>Actinomycetes</taxon>
        <taxon>Mycobacteriales</taxon>
        <taxon>Corynebacteriaceae</taxon>
        <taxon>Corynebacterium</taxon>
    </lineage>
</organism>
<evidence type="ECO:0008006" key="3">
    <source>
        <dbReference type="Google" id="ProtNLM"/>
    </source>
</evidence>
<dbReference type="OrthoDB" id="5493262at2"/>
<dbReference type="PATRIC" id="fig|1121362.3.peg.1253"/>
<proteinExistence type="predicted"/>
<dbReference type="Proteomes" id="UP000011723">
    <property type="component" value="Chromosome"/>
</dbReference>